<dbReference type="RefSeq" id="WP_149486583.1">
    <property type="nucleotide sequence ID" value="NZ_CP036150.1"/>
</dbReference>
<proteinExistence type="predicted"/>
<evidence type="ECO:0008006" key="3">
    <source>
        <dbReference type="Google" id="ProtNLM"/>
    </source>
</evidence>
<gene>
    <name evidence="1" type="ORF">EXM22_11070</name>
</gene>
<dbReference type="InterPro" id="IPR015942">
    <property type="entry name" value="Asp/Glu/hydantoin_racemase"/>
</dbReference>
<protein>
    <recommendedName>
        <fullName evidence="3">Asp/Glu/hydantoin racemase</fullName>
    </recommendedName>
</protein>
<dbReference type="AlphaFoldDB" id="A0A5C1QQV2"/>
<organism evidence="1 2">
    <name type="scientific">Oceanispirochaeta crateris</name>
    <dbReference type="NCBI Taxonomy" id="2518645"/>
    <lineage>
        <taxon>Bacteria</taxon>
        <taxon>Pseudomonadati</taxon>
        <taxon>Spirochaetota</taxon>
        <taxon>Spirochaetia</taxon>
        <taxon>Spirochaetales</taxon>
        <taxon>Spirochaetaceae</taxon>
        <taxon>Oceanispirochaeta</taxon>
    </lineage>
</organism>
<dbReference type="GO" id="GO:0047661">
    <property type="term" value="F:amino-acid racemase activity"/>
    <property type="evidence" value="ECO:0007669"/>
    <property type="project" value="InterPro"/>
</dbReference>
<name>A0A5C1QQV2_9SPIO</name>
<dbReference type="EMBL" id="CP036150">
    <property type="protein sequence ID" value="QEN08502.1"/>
    <property type="molecule type" value="Genomic_DNA"/>
</dbReference>
<evidence type="ECO:0000313" key="1">
    <source>
        <dbReference type="EMBL" id="QEN08502.1"/>
    </source>
</evidence>
<accession>A0A5C1QQV2</accession>
<sequence length="222" mass="24755">MKNRIALIHTTPLVLGPVQSALEPYNQDYDFFHMLDEAVLFRMMKDGNTPELTVPWLQALVDRCIKGEAKAIIVSCSSLSPSVVSVQKNSSIPIVRIDEKMFDSVLSHSNNPVVLMTNPTNKTPAALLGEEMRVRLDLNHSVPIKVCPGAFETLMKGDVQGHDTAVVEYIIELLKEHDDILLSQISMARVRDLLPQDLQSSVHVSLDYTGKLLEEITEHIKS</sequence>
<evidence type="ECO:0000313" key="2">
    <source>
        <dbReference type="Proteomes" id="UP000324209"/>
    </source>
</evidence>
<keyword evidence="2" id="KW-1185">Reference proteome</keyword>
<dbReference type="KEGG" id="ock:EXM22_11070"/>
<dbReference type="Pfam" id="PF01177">
    <property type="entry name" value="Asp_Glu_race"/>
    <property type="match status" value="1"/>
</dbReference>
<dbReference type="Proteomes" id="UP000324209">
    <property type="component" value="Chromosome"/>
</dbReference>
<reference evidence="1 2" key="1">
    <citation type="submission" date="2019-02" db="EMBL/GenBank/DDBJ databases">
        <title>Complete Genome Sequence and Methylome Analysis of free living Spirochaetas.</title>
        <authorList>
            <person name="Fomenkov A."/>
            <person name="Dubinina G."/>
            <person name="Leshcheva N."/>
            <person name="Mikheeva N."/>
            <person name="Grabovich M."/>
            <person name="Vincze T."/>
            <person name="Roberts R.J."/>
        </authorList>
    </citation>
    <scope>NUCLEOTIDE SEQUENCE [LARGE SCALE GENOMIC DNA]</scope>
    <source>
        <strain evidence="1 2">K2</strain>
    </source>
</reference>
<dbReference type="OrthoDB" id="370224at2"/>